<evidence type="ECO:0000313" key="2">
    <source>
        <dbReference type="EMBL" id="BCJ45713.1"/>
    </source>
</evidence>
<keyword evidence="1" id="KW-0472">Membrane</keyword>
<protein>
    <recommendedName>
        <fullName evidence="4">Prepilin-type N-terminal cleavage/methylation domain-containing protein</fullName>
    </recommendedName>
</protein>
<gene>
    <name evidence="2" type="ORF">Aiant_63700</name>
</gene>
<keyword evidence="1" id="KW-0812">Transmembrane</keyword>
<organism evidence="2 3">
    <name type="scientific">Actinoplanes ianthinogenes</name>
    <dbReference type="NCBI Taxonomy" id="122358"/>
    <lineage>
        <taxon>Bacteria</taxon>
        <taxon>Bacillati</taxon>
        <taxon>Actinomycetota</taxon>
        <taxon>Actinomycetes</taxon>
        <taxon>Micromonosporales</taxon>
        <taxon>Micromonosporaceae</taxon>
        <taxon>Actinoplanes</taxon>
    </lineage>
</organism>
<reference evidence="2 3" key="1">
    <citation type="submission" date="2020-08" db="EMBL/GenBank/DDBJ databases">
        <title>Whole genome shotgun sequence of Actinoplanes ianthinogenes NBRC 13996.</title>
        <authorList>
            <person name="Komaki H."/>
            <person name="Tamura T."/>
        </authorList>
    </citation>
    <scope>NUCLEOTIDE SEQUENCE [LARGE SCALE GENOMIC DNA]</scope>
    <source>
        <strain evidence="2 3">NBRC 13996</strain>
    </source>
</reference>
<keyword evidence="1" id="KW-1133">Transmembrane helix</keyword>
<accession>A0ABM7M281</accession>
<dbReference type="InterPro" id="IPR045584">
    <property type="entry name" value="Pilin-like"/>
</dbReference>
<evidence type="ECO:0000313" key="3">
    <source>
        <dbReference type="Proteomes" id="UP000676967"/>
    </source>
</evidence>
<dbReference type="Pfam" id="PF07963">
    <property type="entry name" value="N_methyl"/>
    <property type="match status" value="1"/>
</dbReference>
<keyword evidence="3" id="KW-1185">Reference proteome</keyword>
<dbReference type="InterPro" id="IPR012902">
    <property type="entry name" value="N_methyl_site"/>
</dbReference>
<dbReference type="EMBL" id="AP023356">
    <property type="protein sequence ID" value="BCJ45713.1"/>
    <property type="molecule type" value="Genomic_DNA"/>
</dbReference>
<evidence type="ECO:0000256" key="1">
    <source>
        <dbReference type="SAM" id="Phobius"/>
    </source>
</evidence>
<dbReference type="Proteomes" id="UP000676967">
    <property type="component" value="Chromosome"/>
</dbReference>
<feature type="transmembrane region" description="Helical" evidence="1">
    <location>
        <begin position="12"/>
        <end position="37"/>
    </location>
</feature>
<dbReference type="SUPFAM" id="SSF54523">
    <property type="entry name" value="Pili subunits"/>
    <property type="match status" value="1"/>
</dbReference>
<name>A0ABM7M281_9ACTN</name>
<dbReference type="RefSeq" id="WP_189333722.1">
    <property type="nucleotide sequence ID" value="NZ_AP023356.1"/>
</dbReference>
<proteinExistence type="predicted"/>
<sequence length="187" mass="20095">MLTAGDDTDDRGFSLIDLMVSMSLMAVFMAIFTTGIVQMYRTAGRAEATQAVQGNLDVAFERLDDEVRYAKAISKPDTDGHWVEYLTVDGAAQTCTGLRLQGGLLQRRTWASGATPGSTWNTLASGVSGTFTAGSRADQRQQLTVQLSARFTADDAARETSFQFTALNSDATASKTNDTVCAEGRNQ</sequence>
<evidence type="ECO:0008006" key="4">
    <source>
        <dbReference type="Google" id="ProtNLM"/>
    </source>
</evidence>